<evidence type="ECO:0000256" key="1">
    <source>
        <dbReference type="ARBA" id="ARBA00023015"/>
    </source>
</evidence>
<evidence type="ECO:0000313" key="5">
    <source>
        <dbReference type="EMBL" id="RFZ80690.1"/>
    </source>
</evidence>
<dbReference type="OrthoDB" id="5461037at2"/>
<dbReference type="InterPro" id="IPR036388">
    <property type="entry name" value="WH-like_DNA-bd_sf"/>
</dbReference>
<evidence type="ECO:0000313" key="6">
    <source>
        <dbReference type="Proteomes" id="UP000260680"/>
    </source>
</evidence>
<evidence type="ECO:0000256" key="3">
    <source>
        <dbReference type="ARBA" id="ARBA00023163"/>
    </source>
</evidence>
<comment type="caution">
    <text evidence="5">The sequence shown here is derived from an EMBL/GenBank/DDBJ whole genome shotgun (WGS) entry which is preliminary data.</text>
</comment>
<dbReference type="InterPro" id="IPR011991">
    <property type="entry name" value="ArsR-like_HTH"/>
</dbReference>
<evidence type="ECO:0000256" key="2">
    <source>
        <dbReference type="ARBA" id="ARBA00023125"/>
    </source>
</evidence>
<dbReference type="GO" id="GO:0003700">
    <property type="term" value="F:DNA-binding transcription factor activity"/>
    <property type="evidence" value="ECO:0007669"/>
    <property type="project" value="InterPro"/>
</dbReference>
<name>A0A3E2NIF3_9FIRM</name>
<dbReference type="GO" id="GO:0003677">
    <property type="term" value="F:DNA binding"/>
    <property type="evidence" value="ECO:0007669"/>
    <property type="project" value="UniProtKB-KW"/>
</dbReference>
<dbReference type="PANTHER" id="PTHR42756:SF1">
    <property type="entry name" value="TRANSCRIPTIONAL REPRESSOR OF EMRAB OPERON"/>
    <property type="match status" value="1"/>
</dbReference>
<protein>
    <submittedName>
        <fullName evidence="5">MarR family transcriptional regulator</fullName>
    </submittedName>
</protein>
<gene>
    <name evidence="5" type="ORF">DS742_01570</name>
</gene>
<keyword evidence="1" id="KW-0805">Transcription regulation</keyword>
<dbReference type="RefSeq" id="WP_117415289.1">
    <property type="nucleotide sequence ID" value="NZ_QOHO01000006.1"/>
</dbReference>
<dbReference type="PANTHER" id="PTHR42756">
    <property type="entry name" value="TRANSCRIPTIONAL REGULATOR, MARR"/>
    <property type="match status" value="1"/>
</dbReference>
<dbReference type="Proteomes" id="UP000260680">
    <property type="component" value="Unassembled WGS sequence"/>
</dbReference>
<dbReference type="SUPFAM" id="SSF46785">
    <property type="entry name" value="Winged helix' DNA-binding domain"/>
    <property type="match status" value="1"/>
</dbReference>
<dbReference type="SMART" id="SM00347">
    <property type="entry name" value="HTH_MARR"/>
    <property type="match status" value="1"/>
</dbReference>
<proteinExistence type="predicted"/>
<dbReference type="CDD" id="cd00090">
    <property type="entry name" value="HTH_ARSR"/>
    <property type="match status" value="1"/>
</dbReference>
<dbReference type="Gene3D" id="1.10.10.10">
    <property type="entry name" value="Winged helix-like DNA-binding domain superfamily/Winged helix DNA-binding domain"/>
    <property type="match status" value="1"/>
</dbReference>
<evidence type="ECO:0000259" key="4">
    <source>
        <dbReference type="PROSITE" id="PS50995"/>
    </source>
</evidence>
<sequence length="157" mass="17826">MDKITTNKHQIAYDSLHFASALIELDKKTRYYGTDVPIFHSEIHVIMAIAEHPGVHVGGLADILGVTKGAVSEILKKLERKALVIKEVDDLNLSRYSLYLTEKGKKAHGNHMHYHTILNSMVEEQLEDASEHDLKFLSDFFSSMISKVKRFNDNFGE</sequence>
<reference evidence="5 6" key="1">
    <citation type="submission" date="2018-07" db="EMBL/GenBank/DDBJ databases">
        <title>New species, Clostridium PI-S10-A1B.</title>
        <authorList>
            <person name="Krishna G."/>
            <person name="Summeta K."/>
            <person name="Shikha S."/>
            <person name="Prabhu P.B."/>
            <person name="Suresh K."/>
        </authorList>
    </citation>
    <scope>NUCLEOTIDE SEQUENCE [LARGE SCALE GENOMIC DNA]</scope>
    <source>
        <strain evidence="5 6">PI-S10-A1B</strain>
    </source>
</reference>
<dbReference type="EMBL" id="QOHO01000006">
    <property type="protein sequence ID" value="RFZ80690.1"/>
    <property type="molecule type" value="Genomic_DNA"/>
</dbReference>
<dbReference type="AlphaFoldDB" id="A0A3E2NIF3"/>
<keyword evidence="3" id="KW-0804">Transcription</keyword>
<organism evidence="5 6">
    <name type="scientific">Lacrimispora amygdalina</name>
    <dbReference type="NCBI Taxonomy" id="253257"/>
    <lineage>
        <taxon>Bacteria</taxon>
        <taxon>Bacillati</taxon>
        <taxon>Bacillota</taxon>
        <taxon>Clostridia</taxon>
        <taxon>Lachnospirales</taxon>
        <taxon>Lachnospiraceae</taxon>
        <taxon>Lacrimispora</taxon>
    </lineage>
</organism>
<keyword evidence="2" id="KW-0238">DNA-binding</keyword>
<feature type="domain" description="HTH marR-type" evidence="4">
    <location>
        <begin position="1"/>
        <end position="146"/>
    </location>
</feature>
<accession>A0A3E2NIF3</accession>
<dbReference type="InterPro" id="IPR036390">
    <property type="entry name" value="WH_DNA-bd_sf"/>
</dbReference>
<dbReference type="PROSITE" id="PS50995">
    <property type="entry name" value="HTH_MARR_2"/>
    <property type="match status" value="1"/>
</dbReference>
<dbReference type="InterPro" id="IPR000835">
    <property type="entry name" value="HTH_MarR-typ"/>
</dbReference>
<dbReference type="Pfam" id="PF12802">
    <property type="entry name" value="MarR_2"/>
    <property type="match status" value="1"/>
</dbReference>